<evidence type="ECO:0000313" key="11">
    <source>
        <dbReference type="EMBL" id="AOV06453.1"/>
    </source>
</evidence>
<evidence type="ECO:0000256" key="8">
    <source>
        <dbReference type="PIRSR" id="PIRSR618044-2"/>
    </source>
</evidence>
<feature type="binding site" evidence="8">
    <location>
        <position position="241"/>
    </location>
    <ligand>
        <name>substrate</name>
    </ligand>
</feature>
<proteinExistence type="inferred from homology"/>
<evidence type="ECO:0000256" key="2">
    <source>
        <dbReference type="ARBA" id="ARBA00022729"/>
    </source>
</evidence>
<dbReference type="GO" id="GO:0009252">
    <property type="term" value="P:peptidoglycan biosynthetic process"/>
    <property type="evidence" value="ECO:0007669"/>
    <property type="project" value="UniProtKB-KW"/>
</dbReference>
<dbReference type="GO" id="GO:0071555">
    <property type="term" value="P:cell wall organization"/>
    <property type="evidence" value="ECO:0007669"/>
    <property type="project" value="UniProtKB-KW"/>
</dbReference>
<dbReference type="PANTHER" id="PTHR21581">
    <property type="entry name" value="D-ALANYL-D-ALANINE CARBOXYPEPTIDASE"/>
    <property type="match status" value="1"/>
</dbReference>
<reference evidence="11 12" key="1">
    <citation type="submission" date="2016-09" db="EMBL/GenBank/DDBJ databases">
        <title>Complete genome sequence of the Lysinibacillus sphaericus LMG 22257, a specie of Bacillus with ureolytic activity that can effectively biodeposit calcium carbonate.</title>
        <authorList>
            <person name="Yan W."/>
        </authorList>
    </citation>
    <scope>NUCLEOTIDE SEQUENCE [LARGE SCALE GENOMIC DNA]</scope>
    <source>
        <strain evidence="11 12">LMG 22257</strain>
    </source>
</reference>
<dbReference type="Gene3D" id="3.40.710.10">
    <property type="entry name" value="DD-peptidase/beta-lactamase superfamily"/>
    <property type="match status" value="1"/>
</dbReference>
<evidence type="ECO:0000256" key="3">
    <source>
        <dbReference type="ARBA" id="ARBA00022801"/>
    </source>
</evidence>
<dbReference type="PRINTS" id="PR00725">
    <property type="entry name" value="DADACBPTASE1"/>
</dbReference>
<evidence type="ECO:0000256" key="5">
    <source>
        <dbReference type="ARBA" id="ARBA00022984"/>
    </source>
</evidence>
<comment type="similarity">
    <text evidence="1 9">Belongs to the peptidase S11 family.</text>
</comment>
<dbReference type="GO" id="GO:0009002">
    <property type="term" value="F:serine-type D-Ala-D-Ala carboxypeptidase activity"/>
    <property type="evidence" value="ECO:0007669"/>
    <property type="project" value="InterPro"/>
</dbReference>
<keyword evidence="4" id="KW-0133">Cell shape</keyword>
<keyword evidence="5" id="KW-0573">Peptidoglycan synthesis</keyword>
<keyword evidence="6" id="KW-0961">Cell wall biogenesis/degradation</keyword>
<feature type="active site" description="Acyl-ester intermediate" evidence="7">
    <location>
        <position position="62"/>
    </location>
</feature>
<evidence type="ECO:0000256" key="1">
    <source>
        <dbReference type="ARBA" id="ARBA00007164"/>
    </source>
</evidence>
<dbReference type="Pfam" id="PF00768">
    <property type="entry name" value="Peptidase_S11"/>
    <property type="match status" value="1"/>
</dbReference>
<dbReference type="InterPro" id="IPR018044">
    <property type="entry name" value="Peptidase_S11"/>
</dbReference>
<organism evidence="11 12">
    <name type="scientific">Sporosarcina ureilytica</name>
    <dbReference type="NCBI Taxonomy" id="298596"/>
    <lineage>
        <taxon>Bacteria</taxon>
        <taxon>Bacillati</taxon>
        <taxon>Bacillota</taxon>
        <taxon>Bacilli</taxon>
        <taxon>Bacillales</taxon>
        <taxon>Caryophanaceae</taxon>
        <taxon>Sporosarcina</taxon>
    </lineage>
</organism>
<accession>A0A1D8JCM3</accession>
<gene>
    <name evidence="11" type="ORF">BI350_01740</name>
</gene>
<dbReference type="Proteomes" id="UP000185746">
    <property type="component" value="Chromosome"/>
</dbReference>
<feature type="active site" description="Proton acceptor" evidence="7">
    <location>
        <position position="65"/>
    </location>
</feature>
<evidence type="ECO:0000256" key="9">
    <source>
        <dbReference type="RuleBase" id="RU004016"/>
    </source>
</evidence>
<dbReference type="GO" id="GO:0006508">
    <property type="term" value="P:proteolysis"/>
    <property type="evidence" value="ECO:0007669"/>
    <property type="project" value="InterPro"/>
</dbReference>
<dbReference type="RefSeq" id="WP_075526557.1">
    <property type="nucleotide sequence ID" value="NZ_CP017560.1"/>
</dbReference>
<dbReference type="AlphaFoldDB" id="A0A1D8JCM3"/>
<sequence length="295" mass="32199">MKKLVFIVLITVLGATFVLKDKPSFTESVDLNVDAKAMILIDAENGKVLYEKNSKEALPIASMSKMMTQYIVLNAIKNGTLTWESTYEPSEYVQQMTAQSGAVNLRMTPGNFYTVKELFTAMTVNSSNDAAVALAEMVGGSEEAFVALMNQQAKSIGLKKTSFYNASGLDGDYIGKSATETNMASARDVARIAQKLIEKHPEVLEFTKMTDFRTSAGIQLWSTNLMLPGMPLALAGIDGLKTGYTDLAGSCFASTGLFNGKRVISVVMDVDEKDGDTTNPRFQLTEELIERFVLK</sequence>
<evidence type="ECO:0000313" key="12">
    <source>
        <dbReference type="Proteomes" id="UP000185746"/>
    </source>
</evidence>
<dbReference type="GO" id="GO:0008360">
    <property type="term" value="P:regulation of cell shape"/>
    <property type="evidence" value="ECO:0007669"/>
    <property type="project" value="UniProtKB-KW"/>
</dbReference>
<dbReference type="PANTHER" id="PTHR21581:SF11">
    <property type="entry name" value="D-ALANYL-D-ALANINE CARBOXYPEPTIDASE DACA"/>
    <property type="match status" value="1"/>
</dbReference>
<keyword evidence="12" id="KW-1185">Reference proteome</keyword>
<name>A0A1D8JCM3_9BACL</name>
<keyword evidence="2" id="KW-0732">Signal</keyword>
<dbReference type="InterPro" id="IPR001967">
    <property type="entry name" value="Peptidase_S11_N"/>
</dbReference>
<dbReference type="InterPro" id="IPR012338">
    <property type="entry name" value="Beta-lactam/transpept-like"/>
</dbReference>
<dbReference type="SUPFAM" id="SSF56601">
    <property type="entry name" value="beta-lactamase/transpeptidase-like"/>
    <property type="match status" value="1"/>
</dbReference>
<evidence type="ECO:0000256" key="7">
    <source>
        <dbReference type="PIRSR" id="PIRSR618044-1"/>
    </source>
</evidence>
<evidence type="ECO:0000256" key="4">
    <source>
        <dbReference type="ARBA" id="ARBA00022960"/>
    </source>
</evidence>
<keyword evidence="3" id="KW-0378">Hydrolase</keyword>
<feature type="domain" description="Peptidase S11 D-alanyl-D-alanine carboxypeptidase A N-terminal" evidence="10">
    <location>
        <begin position="28"/>
        <end position="271"/>
    </location>
</feature>
<evidence type="ECO:0000256" key="6">
    <source>
        <dbReference type="ARBA" id="ARBA00023316"/>
    </source>
</evidence>
<dbReference type="EMBL" id="CP017560">
    <property type="protein sequence ID" value="AOV06453.1"/>
    <property type="molecule type" value="Genomic_DNA"/>
</dbReference>
<evidence type="ECO:0000259" key="10">
    <source>
        <dbReference type="Pfam" id="PF00768"/>
    </source>
</evidence>
<protein>
    <recommendedName>
        <fullName evidence="10">Peptidase S11 D-alanyl-D-alanine carboxypeptidase A N-terminal domain-containing protein</fullName>
    </recommendedName>
</protein>
<feature type="active site" evidence="7">
    <location>
        <position position="126"/>
    </location>
</feature>
<dbReference type="KEGG" id="surl:BI350_01740"/>